<dbReference type="EMBL" id="HBUF01228737">
    <property type="protein sequence ID" value="CAG6672493.1"/>
    <property type="molecule type" value="Transcribed_RNA"/>
</dbReference>
<accession>A0A8D8SMG1</accession>
<evidence type="ECO:0000256" key="1">
    <source>
        <dbReference type="SAM" id="SignalP"/>
    </source>
</evidence>
<dbReference type="EMBL" id="HBUF01007325">
    <property type="protein sequence ID" value="CAG6607284.1"/>
    <property type="molecule type" value="Transcribed_RNA"/>
</dbReference>
<name>A0A8D8SMG1_9HEMI</name>
<dbReference type="EMBL" id="HBUF01007323">
    <property type="protein sequence ID" value="CAG6607278.1"/>
    <property type="molecule type" value="Transcribed_RNA"/>
</dbReference>
<dbReference type="EMBL" id="HBUF01228739">
    <property type="protein sequence ID" value="CAG6672499.1"/>
    <property type="molecule type" value="Transcribed_RNA"/>
</dbReference>
<sequence length="128" mass="14670">MKRFAQNLEIFLTVSFCAGSSSSYSEEYFIWHDVVEYSIAIKHHGSNTTTNRSVTCQAGRQNVVSSTTASHHKRINENLWWRHSLFKSLNVKSKHVSINALSFLGLSHQFVMFFNCHLQKIPFGFVVS</sequence>
<reference evidence="2" key="1">
    <citation type="submission" date="2021-05" db="EMBL/GenBank/DDBJ databases">
        <authorList>
            <person name="Alioto T."/>
            <person name="Alioto T."/>
            <person name="Gomez Garrido J."/>
        </authorList>
    </citation>
    <scope>NUCLEOTIDE SEQUENCE</scope>
</reference>
<dbReference type="AlphaFoldDB" id="A0A8D8SMG1"/>
<dbReference type="EMBL" id="HBUF01007322">
    <property type="protein sequence ID" value="CAG6607275.1"/>
    <property type="molecule type" value="Transcribed_RNA"/>
</dbReference>
<proteinExistence type="predicted"/>
<dbReference type="EMBL" id="HBUF01007324">
    <property type="protein sequence ID" value="CAG6607281.1"/>
    <property type="molecule type" value="Transcribed_RNA"/>
</dbReference>
<dbReference type="EMBL" id="HBUF01228738">
    <property type="protein sequence ID" value="CAG6672496.1"/>
    <property type="molecule type" value="Transcribed_RNA"/>
</dbReference>
<evidence type="ECO:0008006" key="3">
    <source>
        <dbReference type="Google" id="ProtNLM"/>
    </source>
</evidence>
<protein>
    <recommendedName>
        <fullName evidence="3">Secreted protein</fullName>
    </recommendedName>
</protein>
<evidence type="ECO:0000313" key="2">
    <source>
        <dbReference type="EMBL" id="CAG6672490.1"/>
    </source>
</evidence>
<dbReference type="EMBL" id="HBUF01228736">
    <property type="protein sequence ID" value="CAG6672490.1"/>
    <property type="molecule type" value="Transcribed_RNA"/>
</dbReference>
<dbReference type="EMBL" id="HBUF01228735">
    <property type="protein sequence ID" value="CAG6672487.1"/>
    <property type="molecule type" value="Transcribed_RNA"/>
</dbReference>
<feature type="chain" id="PRO_5036261971" description="Secreted protein" evidence="1">
    <location>
        <begin position="24"/>
        <end position="128"/>
    </location>
</feature>
<organism evidence="2">
    <name type="scientific">Cacopsylla melanoneura</name>
    <dbReference type="NCBI Taxonomy" id="428564"/>
    <lineage>
        <taxon>Eukaryota</taxon>
        <taxon>Metazoa</taxon>
        <taxon>Ecdysozoa</taxon>
        <taxon>Arthropoda</taxon>
        <taxon>Hexapoda</taxon>
        <taxon>Insecta</taxon>
        <taxon>Pterygota</taxon>
        <taxon>Neoptera</taxon>
        <taxon>Paraneoptera</taxon>
        <taxon>Hemiptera</taxon>
        <taxon>Sternorrhyncha</taxon>
        <taxon>Psylloidea</taxon>
        <taxon>Psyllidae</taxon>
        <taxon>Psyllinae</taxon>
        <taxon>Cacopsylla</taxon>
    </lineage>
</organism>
<keyword evidence="1" id="KW-0732">Signal</keyword>
<feature type="signal peptide" evidence="1">
    <location>
        <begin position="1"/>
        <end position="23"/>
    </location>
</feature>